<feature type="transmembrane region" description="Helical" evidence="5">
    <location>
        <begin position="46"/>
        <end position="62"/>
    </location>
</feature>
<comment type="caution">
    <text evidence="7">The sequence shown here is derived from an EMBL/GenBank/DDBJ whole genome shotgun (WGS) entry which is preliminary data.</text>
</comment>
<keyword evidence="3 5" id="KW-1133">Transmembrane helix</keyword>
<feature type="transmembrane region" description="Helical" evidence="5">
    <location>
        <begin position="360"/>
        <end position="377"/>
    </location>
</feature>
<feature type="transmembrane region" description="Helical" evidence="5">
    <location>
        <begin position="123"/>
        <end position="144"/>
    </location>
</feature>
<feature type="transmembrane region" description="Helical" evidence="5">
    <location>
        <begin position="210"/>
        <end position="238"/>
    </location>
</feature>
<protein>
    <submittedName>
        <fullName evidence="7">O-antigen polymerase</fullName>
    </submittedName>
</protein>
<keyword evidence="2 5" id="KW-0812">Transmembrane</keyword>
<feature type="domain" description="O-antigen ligase-related" evidence="6">
    <location>
        <begin position="211"/>
        <end position="340"/>
    </location>
</feature>
<evidence type="ECO:0000256" key="2">
    <source>
        <dbReference type="ARBA" id="ARBA00022692"/>
    </source>
</evidence>
<sequence>MILARFEKILFFLTVLFLPTQLGKHFWPPFSYIYSLRVDYLSPTLYFWDLLTVALFMVWFFQKPKINRFALNLFLFFILTQAFSLVGASNVLAGAVRLEQYTLAGFLGVYLASMDFKNLSGKIFLPLVLSIVGESLIAVLQFIYGQTLGLWFLGERTFALTTPGIAKFDFYGNQFLRPYATFPHPNVLAAFVLIGVSILYQLLQKQRFVVLALIFGGITVFISMSRTAILTGAVAILPFIKKKWWVWIALGLLIISPVLFTRFWSLFNFDNLAFIRREELIGSAWLTFLRHPLTGVGLNNFIPAMADNLTAGPNRFLQPVHNIFLLALSETGLIGFLGFIVLIALPIFELLKLYAKRYTLYPILIIVFLGLFDHYFLTLPQGYRLLFLVWGLSLSFAKDK</sequence>
<evidence type="ECO:0000313" key="7">
    <source>
        <dbReference type="EMBL" id="KKR41561.1"/>
    </source>
</evidence>
<dbReference type="EMBL" id="LBYB01000009">
    <property type="protein sequence ID" value="KKR41561.1"/>
    <property type="molecule type" value="Genomic_DNA"/>
</dbReference>
<comment type="subcellular location">
    <subcellularLocation>
        <location evidence="1">Membrane</location>
        <topology evidence="1">Multi-pass membrane protein</topology>
    </subcellularLocation>
</comment>
<dbReference type="PANTHER" id="PTHR37422:SF13">
    <property type="entry name" value="LIPOPOLYSACCHARIDE BIOSYNTHESIS PROTEIN PA4999-RELATED"/>
    <property type="match status" value="1"/>
</dbReference>
<evidence type="ECO:0000259" key="6">
    <source>
        <dbReference type="Pfam" id="PF04932"/>
    </source>
</evidence>
<dbReference type="InterPro" id="IPR007016">
    <property type="entry name" value="O-antigen_ligase-rel_domated"/>
</dbReference>
<feature type="transmembrane region" description="Helical" evidence="5">
    <location>
        <begin position="69"/>
        <end position="92"/>
    </location>
</feature>
<name>A0A0G0QW29_9BACT</name>
<dbReference type="Proteomes" id="UP000034881">
    <property type="component" value="Unassembled WGS sequence"/>
</dbReference>
<dbReference type="Pfam" id="PF04932">
    <property type="entry name" value="Wzy_C"/>
    <property type="match status" value="1"/>
</dbReference>
<proteinExistence type="predicted"/>
<evidence type="ECO:0000256" key="5">
    <source>
        <dbReference type="SAM" id="Phobius"/>
    </source>
</evidence>
<evidence type="ECO:0000313" key="8">
    <source>
        <dbReference type="Proteomes" id="UP000034881"/>
    </source>
</evidence>
<organism evidence="7 8">
    <name type="scientific">Candidatus Daviesbacteria bacterium GW2011_GWC2_40_12</name>
    <dbReference type="NCBI Taxonomy" id="1618431"/>
    <lineage>
        <taxon>Bacteria</taxon>
        <taxon>Candidatus Daviesiibacteriota</taxon>
    </lineage>
</organism>
<dbReference type="PANTHER" id="PTHR37422">
    <property type="entry name" value="TEICHURONIC ACID BIOSYNTHESIS PROTEIN TUAE"/>
    <property type="match status" value="1"/>
</dbReference>
<evidence type="ECO:0000256" key="1">
    <source>
        <dbReference type="ARBA" id="ARBA00004141"/>
    </source>
</evidence>
<dbReference type="InterPro" id="IPR051533">
    <property type="entry name" value="WaaL-like"/>
</dbReference>
<evidence type="ECO:0000256" key="4">
    <source>
        <dbReference type="ARBA" id="ARBA00023136"/>
    </source>
</evidence>
<feature type="transmembrane region" description="Helical" evidence="5">
    <location>
        <begin position="323"/>
        <end position="348"/>
    </location>
</feature>
<feature type="transmembrane region" description="Helical" evidence="5">
    <location>
        <begin position="244"/>
        <end position="267"/>
    </location>
</feature>
<evidence type="ECO:0000256" key="3">
    <source>
        <dbReference type="ARBA" id="ARBA00022989"/>
    </source>
</evidence>
<gene>
    <name evidence="7" type="ORF">UT77_C0009G0019</name>
</gene>
<accession>A0A0G0QW29</accession>
<feature type="transmembrane region" description="Helical" evidence="5">
    <location>
        <begin position="186"/>
        <end position="203"/>
    </location>
</feature>
<keyword evidence="4 5" id="KW-0472">Membrane</keyword>
<dbReference type="GO" id="GO:0016020">
    <property type="term" value="C:membrane"/>
    <property type="evidence" value="ECO:0007669"/>
    <property type="project" value="UniProtKB-SubCell"/>
</dbReference>
<reference evidence="7 8" key="1">
    <citation type="journal article" date="2015" name="Nature">
        <title>rRNA introns, odd ribosomes, and small enigmatic genomes across a large radiation of phyla.</title>
        <authorList>
            <person name="Brown C.T."/>
            <person name="Hug L.A."/>
            <person name="Thomas B.C."/>
            <person name="Sharon I."/>
            <person name="Castelle C.J."/>
            <person name="Singh A."/>
            <person name="Wilkins M.J."/>
            <person name="Williams K.H."/>
            <person name="Banfield J.F."/>
        </authorList>
    </citation>
    <scope>NUCLEOTIDE SEQUENCE [LARGE SCALE GENOMIC DNA]</scope>
</reference>
<dbReference type="AlphaFoldDB" id="A0A0G0QW29"/>